<dbReference type="EMBL" id="CM037621">
    <property type="protein sequence ID" value="KAH8002734.1"/>
    <property type="molecule type" value="Genomic_DNA"/>
</dbReference>
<name>A0ACB8FC31_9SAUR</name>
<evidence type="ECO:0000313" key="2">
    <source>
        <dbReference type="Proteomes" id="UP000827872"/>
    </source>
</evidence>
<evidence type="ECO:0000313" key="1">
    <source>
        <dbReference type="EMBL" id="KAH8002734.1"/>
    </source>
</evidence>
<comment type="caution">
    <text evidence="1">The sequence shown here is derived from an EMBL/GenBank/DDBJ whole genome shotgun (WGS) entry which is preliminary data.</text>
</comment>
<gene>
    <name evidence="1" type="ORF">K3G42_027480</name>
</gene>
<dbReference type="Proteomes" id="UP000827872">
    <property type="component" value="Linkage Group LG08"/>
</dbReference>
<proteinExistence type="predicted"/>
<keyword evidence="2" id="KW-1185">Reference proteome</keyword>
<sequence length="110" mass="11634">MVREGCSCLRHFVDSELECNDCEVYSTSIQHAQPSLATPCGSNLTNTTEVTWRGSGEGGAGRSCWGLPGKAEARRHDGSLDAPLSGASLLSLIRGSLSTEFANEASVFLN</sequence>
<organism evidence="1 2">
    <name type="scientific">Sphaerodactylus townsendi</name>
    <dbReference type="NCBI Taxonomy" id="933632"/>
    <lineage>
        <taxon>Eukaryota</taxon>
        <taxon>Metazoa</taxon>
        <taxon>Chordata</taxon>
        <taxon>Craniata</taxon>
        <taxon>Vertebrata</taxon>
        <taxon>Euteleostomi</taxon>
        <taxon>Lepidosauria</taxon>
        <taxon>Squamata</taxon>
        <taxon>Bifurcata</taxon>
        <taxon>Gekkota</taxon>
        <taxon>Sphaerodactylidae</taxon>
        <taxon>Sphaerodactylus</taxon>
    </lineage>
</organism>
<protein>
    <submittedName>
        <fullName evidence="1">Uncharacterized protein</fullName>
    </submittedName>
</protein>
<reference evidence="1" key="1">
    <citation type="submission" date="2021-08" db="EMBL/GenBank/DDBJ databases">
        <title>The first chromosome-level gecko genome reveals the dynamic sex chromosomes of Neotropical dwarf geckos (Sphaerodactylidae: Sphaerodactylus).</title>
        <authorList>
            <person name="Pinto B.J."/>
            <person name="Keating S.E."/>
            <person name="Gamble T."/>
        </authorList>
    </citation>
    <scope>NUCLEOTIDE SEQUENCE</scope>
    <source>
        <strain evidence="1">TG3544</strain>
    </source>
</reference>
<accession>A0ACB8FC31</accession>